<evidence type="ECO:0000256" key="4">
    <source>
        <dbReference type="ARBA" id="ARBA00022679"/>
    </source>
</evidence>
<dbReference type="SUPFAM" id="SSF53383">
    <property type="entry name" value="PLP-dependent transferases"/>
    <property type="match status" value="1"/>
</dbReference>
<evidence type="ECO:0000256" key="3">
    <source>
        <dbReference type="ARBA" id="ARBA00022576"/>
    </source>
</evidence>
<evidence type="ECO:0000256" key="6">
    <source>
        <dbReference type="SAM" id="MobiDB-lite"/>
    </source>
</evidence>
<dbReference type="InterPro" id="IPR050859">
    <property type="entry name" value="Class-I_PLP-dep_aminotransf"/>
</dbReference>
<dbReference type="Pfam" id="PF00155">
    <property type="entry name" value="Aminotran_1_2"/>
    <property type="match status" value="1"/>
</dbReference>
<reference evidence="8 9" key="1">
    <citation type="journal article" date="2013" name="PLoS Genet.">
        <title>Genomic mechanisms accounting for the adaptation to parasitism in nematode-trapping fungi.</title>
        <authorList>
            <person name="Meerupati T."/>
            <person name="Andersson K.M."/>
            <person name="Friman E."/>
            <person name="Kumar D."/>
            <person name="Tunlid A."/>
            <person name="Ahren D."/>
        </authorList>
    </citation>
    <scope>NUCLEOTIDE SEQUENCE [LARGE SCALE GENOMIC DNA]</scope>
    <source>
        <strain evidence="8 9">CBS 200.50</strain>
    </source>
</reference>
<evidence type="ECO:0000313" key="9">
    <source>
        <dbReference type="Proteomes" id="UP000015100"/>
    </source>
</evidence>
<dbReference type="Gene3D" id="3.40.640.10">
    <property type="entry name" value="Type I PLP-dependent aspartate aminotransferase-like (Major domain)"/>
    <property type="match status" value="1"/>
</dbReference>
<comment type="cofactor">
    <cofactor evidence="1">
        <name>pyridoxal 5'-phosphate</name>
        <dbReference type="ChEBI" id="CHEBI:597326"/>
    </cofactor>
</comment>
<dbReference type="OrthoDB" id="691673at2759"/>
<dbReference type="HOGENOM" id="CLU_017584_0_5_1"/>
<comment type="caution">
    <text evidence="8">The sequence shown here is derived from an EMBL/GenBank/DDBJ whole genome shotgun (WGS) entry which is preliminary data.</text>
</comment>
<comment type="similarity">
    <text evidence="2">Belongs to the class-I pyridoxal-phosphate-dependent aminotransferase family.</text>
</comment>
<keyword evidence="5" id="KW-0663">Pyridoxal phosphate</keyword>
<dbReference type="OMA" id="QREGILC"/>
<dbReference type="CDD" id="cd00609">
    <property type="entry name" value="AAT_like"/>
    <property type="match status" value="1"/>
</dbReference>
<protein>
    <recommendedName>
        <fullName evidence="7">Aminotransferase class I/classII large domain-containing protein</fullName>
    </recommendedName>
</protein>
<evidence type="ECO:0000256" key="1">
    <source>
        <dbReference type="ARBA" id="ARBA00001933"/>
    </source>
</evidence>
<dbReference type="GO" id="GO:0008483">
    <property type="term" value="F:transaminase activity"/>
    <property type="evidence" value="ECO:0007669"/>
    <property type="project" value="UniProtKB-KW"/>
</dbReference>
<organism evidence="8 9">
    <name type="scientific">Dactylellina haptotyla (strain CBS 200.50)</name>
    <name type="common">Nematode-trapping fungus</name>
    <name type="synonym">Monacrosporium haptotylum</name>
    <dbReference type="NCBI Taxonomy" id="1284197"/>
    <lineage>
        <taxon>Eukaryota</taxon>
        <taxon>Fungi</taxon>
        <taxon>Dikarya</taxon>
        <taxon>Ascomycota</taxon>
        <taxon>Pezizomycotina</taxon>
        <taxon>Orbiliomycetes</taxon>
        <taxon>Orbiliales</taxon>
        <taxon>Orbiliaceae</taxon>
        <taxon>Dactylellina</taxon>
    </lineage>
</organism>
<accession>S8AU42</accession>
<dbReference type="Proteomes" id="UP000015100">
    <property type="component" value="Unassembled WGS sequence"/>
</dbReference>
<dbReference type="AlphaFoldDB" id="S8AU42"/>
<evidence type="ECO:0000313" key="8">
    <source>
        <dbReference type="EMBL" id="EPS44486.1"/>
    </source>
</evidence>
<dbReference type="PANTHER" id="PTHR42790:SF1">
    <property type="entry name" value="AROMATIC AMINO ACID AMINOTRANSFERASE, HYPOTHETICAL (EUROFUNG)"/>
    <property type="match status" value="1"/>
</dbReference>
<keyword evidence="9" id="KW-1185">Reference proteome</keyword>
<name>S8AU42_DACHA</name>
<dbReference type="GO" id="GO:0030170">
    <property type="term" value="F:pyridoxal phosphate binding"/>
    <property type="evidence" value="ECO:0007669"/>
    <property type="project" value="InterPro"/>
</dbReference>
<dbReference type="eggNOG" id="KOG0634">
    <property type="taxonomic scope" value="Eukaryota"/>
</dbReference>
<feature type="domain" description="Aminotransferase class I/classII large" evidence="7">
    <location>
        <begin position="190"/>
        <end position="471"/>
    </location>
</feature>
<evidence type="ECO:0000256" key="2">
    <source>
        <dbReference type="ARBA" id="ARBA00007441"/>
    </source>
</evidence>
<evidence type="ECO:0000259" key="7">
    <source>
        <dbReference type="Pfam" id="PF00155"/>
    </source>
</evidence>
<dbReference type="InterPro" id="IPR015424">
    <property type="entry name" value="PyrdxlP-dep_Trfase"/>
</dbReference>
<keyword evidence="3" id="KW-0032">Aminotransferase</keyword>
<feature type="region of interest" description="Disordered" evidence="6">
    <location>
        <begin position="611"/>
        <end position="631"/>
    </location>
</feature>
<evidence type="ECO:0000256" key="5">
    <source>
        <dbReference type="ARBA" id="ARBA00022898"/>
    </source>
</evidence>
<dbReference type="InterPro" id="IPR004839">
    <property type="entry name" value="Aminotransferase_I/II_large"/>
</dbReference>
<dbReference type="PANTHER" id="PTHR42790">
    <property type="entry name" value="AMINOTRANSFERASE"/>
    <property type="match status" value="1"/>
</dbReference>
<reference evidence="9" key="2">
    <citation type="submission" date="2013-04" db="EMBL/GenBank/DDBJ databases">
        <title>Genomic mechanisms accounting for the adaptation to parasitism in nematode-trapping fungi.</title>
        <authorList>
            <person name="Ahren D.G."/>
        </authorList>
    </citation>
    <scope>NUCLEOTIDE SEQUENCE [LARGE SCALE GENOMIC DNA]</scope>
    <source>
        <strain evidence="9">CBS 200.50</strain>
    </source>
</reference>
<dbReference type="EMBL" id="AQGS01000045">
    <property type="protein sequence ID" value="EPS44486.1"/>
    <property type="molecule type" value="Genomic_DNA"/>
</dbReference>
<keyword evidence="4" id="KW-0808">Transferase</keyword>
<dbReference type="STRING" id="1284197.S8AU42"/>
<gene>
    <name evidence="8" type="ORF">H072_1537</name>
</gene>
<dbReference type="GO" id="GO:1901605">
    <property type="term" value="P:alpha-amino acid metabolic process"/>
    <property type="evidence" value="ECO:0007669"/>
    <property type="project" value="TreeGrafter"/>
</dbReference>
<proteinExistence type="inferred from homology"/>
<sequence length="631" mass="71188">MAISEISPPRSASQDLAFFLKHFVECNVRPQFLNQTTSVRFLEYYSDDDHRLYGNTAHFGFATKERMDAKLEADEPAAPAPVVPKPQPIDLSHHLSPYALGFAPSRLKRLYKYGSQPGIVNLAGGMPHASYFPFDTINASVLSSDRFGQSMNSKFLMMLKSIAGNQHLTIPKYDAPQGDPLNDIYLAKALQYGQCDGLPGLLEFVKDFALNHQHQGKIPYDTPAVMMTCGNTDAIAKSLDILADRTRGDKILAEKFVYSGSTQAATVRGIEVVPVDVDKEGMVVEGDEGLQGILESWDVSRDGPRPHLMYTVTMGQNPTSGVLGLERRKQIYALCQKYDIIILEDDPYWFLQYDIFSELPDNQKFLSTLTPSYLTLDTDGRVLRFDTFSKTMAPGTRLGWVVGHPKFIERILRVTEMSTQMPSGAVQALVGKLLVNTWGMSGWVTWLNLLRHEYEQRMNFMCAALEESRTVTIINVKNVRMRDDDGNLIEGEKYSLVHKAVKELYEFERPMGGMFVWVRVYFEIHRLYDGTNGKEIMEALWNYLAKPEFSCLVAPGEIFGATDELSDREAWKYLRLCFAAVDIEELKRGSGNFGKGIKEFFELTEFPRRPDPEVAGLKTEEQADVPSPQFC</sequence>
<dbReference type="InterPro" id="IPR015421">
    <property type="entry name" value="PyrdxlP-dep_Trfase_major"/>
</dbReference>